<reference evidence="2 3" key="1">
    <citation type="submission" date="2014-02" db="EMBL/GenBank/DDBJ databases">
        <title>The genome sequence of Colletotrichum fioriniae PJ7.</title>
        <authorList>
            <person name="Baroncelli R."/>
            <person name="Thon M.R."/>
        </authorList>
    </citation>
    <scope>NUCLEOTIDE SEQUENCE [LARGE SCALE GENOMIC DNA]</scope>
    <source>
        <strain evidence="2 3">PJ7</strain>
    </source>
</reference>
<keyword evidence="3" id="KW-1185">Reference proteome</keyword>
<comment type="caution">
    <text evidence="2">The sequence shown here is derived from an EMBL/GenBank/DDBJ whole genome shotgun (WGS) entry which is preliminary data.</text>
</comment>
<evidence type="ECO:0000313" key="3">
    <source>
        <dbReference type="Proteomes" id="UP000020467"/>
    </source>
</evidence>
<name>A0A010QLC1_9PEZI</name>
<protein>
    <submittedName>
        <fullName evidence="2">Uncharacterized protein</fullName>
    </submittedName>
</protein>
<dbReference type="KEGG" id="cfj:CFIO01_13699"/>
<evidence type="ECO:0000256" key="1">
    <source>
        <dbReference type="SAM" id="MobiDB-lite"/>
    </source>
</evidence>
<feature type="region of interest" description="Disordered" evidence="1">
    <location>
        <begin position="30"/>
        <end position="62"/>
    </location>
</feature>
<proteinExistence type="predicted"/>
<organism evidence="2 3">
    <name type="scientific">Colletotrichum fioriniae PJ7</name>
    <dbReference type="NCBI Taxonomy" id="1445577"/>
    <lineage>
        <taxon>Eukaryota</taxon>
        <taxon>Fungi</taxon>
        <taxon>Dikarya</taxon>
        <taxon>Ascomycota</taxon>
        <taxon>Pezizomycotina</taxon>
        <taxon>Sordariomycetes</taxon>
        <taxon>Hypocreomycetidae</taxon>
        <taxon>Glomerellales</taxon>
        <taxon>Glomerellaceae</taxon>
        <taxon>Colletotrichum</taxon>
        <taxon>Colletotrichum acutatum species complex</taxon>
    </lineage>
</organism>
<dbReference type="AlphaFoldDB" id="A0A010QLC1"/>
<accession>A0A010QLC1</accession>
<dbReference type="HOGENOM" id="CLU_2084673_0_0_1"/>
<dbReference type="Proteomes" id="UP000020467">
    <property type="component" value="Unassembled WGS sequence"/>
</dbReference>
<sequence length="117" mass="11499">MAKVPKLSATRPTAATVVNKRAEARSAAAAAADASAVSGTGPARNGYSLRRWLGQGDADDPWTPRGVFETVGGGGGSGDGGGEVVGVAVAVATAAPENHPGTCDRGESFSTVVFSIG</sequence>
<gene>
    <name evidence="2" type="ORF">CFIO01_13699</name>
</gene>
<dbReference type="EMBL" id="JARH01000713">
    <property type="protein sequence ID" value="EXF77475.1"/>
    <property type="molecule type" value="Genomic_DNA"/>
</dbReference>
<evidence type="ECO:0000313" key="2">
    <source>
        <dbReference type="EMBL" id="EXF77475.1"/>
    </source>
</evidence>